<keyword evidence="9" id="KW-0326">Glycosidase</keyword>
<evidence type="ECO:0000259" key="11">
    <source>
        <dbReference type="Pfam" id="PF16757"/>
    </source>
</evidence>
<dbReference type="InterPro" id="IPR016286">
    <property type="entry name" value="FUC_metazoa-typ"/>
</dbReference>
<dbReference type="EMBL" id="CAIIXF020000009">
    <property type="protein sequence ID" value="CAH1794582.1"/>
    <property type="molecule type" value="Genomic_DNA"/>
</dbReference>
<evidence type="ECO:0000259" key="10">
    <source>
        <dbReference type="Pfam" id="PF01120"/>
    </source>
</evidence>
<dbReference type="Gene3D" id="2.60.40.1180">
    <property type="entry name" value="Golgi alpha-mannosidase II"/>
    <property type="match status" value="1"/>
</dbReference>
<dbReference type="Pfam" id="PF01120">
    <property type="entry name" value="Alpha_L_fucos"/>
    <property type="match status" value="1"/>
</dbReference>
<keyword evidence="6" id="KW-0732">Signal</keyword>
<dbReference type="Gene3D" id="3.20.20.80">
    <property type="entry name" value="Glycosidases"/>
    <property type="match status" value="1"/>
</dbReference>
<organism evidence="12 13">
    <name type="scientific">Owenia fusiformis</name>
    <name type="common">Polychaete worm</name>
    <dbReference type="NCBI Taxonomy" id="6347"/>
    <lineage>
        <taxon>Eukaryota</taxon>
        <taxon>Metazoa</taxon>
        <taxon>Spiralia</taxon>
        <taxon>Lophotrochozoa</taxon>
        <taxon>Annelida</taxon>
        <taxon>Polychaeta</taxon>
        <taxon>Sedentaria</taxon>
        <taxon>Canalipalpata</taxon>
        <taxon>Sabellida</taxon>
        <taxon>Oweniida</taxon>
        <taxon>Oweniidae</taxon>
        <taxon>Owenia</taxon>
    </lineage>
</organism>
<feature type="domain" description="Glycoside hydrolase family 29 N-terminal" evidence="10">
    <location>
        <begin position="26"/>
        <end position="362"/>
    </location>
</feature>
<evidence type="ECO:0000256" key="1">
    <source>
        <dbReference type="ARBA" id="ARBA00000321"/>
    </source>
</evidence>
<evidence type="ECO:0000313" key="12">
    <source>
        <dbReference type="EMBL" id="CAH1794582.1"/>
    </source>
</evidence>
<dbReference type="PRINTS" id="PR00741">
    <property type="entry name" value="GLHYDRLASE29"/>
</dbReference>
<evidence type="ECO:0000256" key="5">
    <source>
        <dbReference type="ARBA" id="ARBA00012662"/>
    </source>
</evidence>
<dbReference type="Proteomes" id="UP000749559">
    <property type="component" value="Unassembled WGS sequence"/>
</dbReference>
<dbReference type="InterPro" id="IPR017853">
    <property type="entry name" value="GH"/>
</dbReference>
<feature type="domain" description="Alpha-L-fucosidase C-terminal" evidence="11">
    <location>
        <begin position="373"/>
        <end position="461"/>
    </location>
</feature>
<dbReference type="Pfam" id="PF16757">
    <property type="entry name" value="Fucosidase_C"/>
    <property type="match status" value="1"/>
</dbReference>
<accession>A0A8J1U5H0</accession>
<comment type="function">
    <text evidence="3">Alpha-L-fucosidase is responsible for hydrolyzing the alpha-1,6-linked fucose joined to the reducing-end N-acetylglucosamine of the carbohydrate moieties of glycoproteins.</text>
</comment>
<dbReference type="GO" id="GO:0006004">
    <property type="term" value="P:fucose metabolic process"/>
    <property type="evidence" value="ECO:0007669"/>
    <property type="project" value="InterPro"/>
</dbReference>
<dbReference type="InterPro" id="IPR013780">
    <property type="entry name" value="Glyco_hydro_b"/>
</dbReference>
<dbReference type="OrthoDB" id="6039950at2759"/>
<comment type="similarity">
    <text evidence="4">Belongs to the glycosyl hydrolase 29 family.</text>
</comment>
<dbReference type="InterPro" id="IPR057739">
    <property type="entry name" value="Glyco_hydro_29_N"/>
</dbReference>
<protein>
    <recommendedName>
        <fullName evidence="5">alpha-L-fucosidase</fullName>
        <ecNumber evidence="5">3.2.1.51</ecNumber>
    </recommendedName>
</protein>
<comment type="caution">
    <text evidence="12">The sequence shown here is derived from an EMBL/GenBank/DDBJ whole genome shotgun (WGS) entry which is preliminary data.</text>
</comment>
<name>A0A8J1U5H0_OWEFU</name>
<dbReference type="PANTHER" id="PTHR10030">
    <property type="entry name" value="ALPHA-L-FUCOSIDASE"/>
    <property type="match status" value="1"/>
</dbReference>
<keyword evidence="8" id="KW-0325">Glycoprotein</keyword>
<dbReference type="GO" id="GO:0016139">
    <property type="term" value="P:glycoside catabolic process"/>
    <property type="evidence" value="ECO:0007669"/>
    <property type="project" value="TreeGrafter"/>
</dbReference>
<dbReference type="PROSITE" id="PS00385">
    <property type="entry name" value="ALPHA_L_FUCOSIDASE"/>
    <property type="match status" value="1"/>
</dbReference>
<dbReference type="EC" id="3.2.1.51" evidence="5"/>
<dbReference type="GO" id="GO:0005764">
    <property type="term" value="C:lysosome"/>
    <property type="evidence" value="ECO:0007669"/>
    <property type="project" value="TreeGrafter"/>
</dbReference>
<evidence type="ECO:0000256" key="9">
    <source>
        <dbReference type="ARBA" id="ARBA00023295"/>
    </source>
</evidence>
<keyword evidence="7" id="KW-0378">Hydrolase</keyword>
<dbReference type="InterPro" id="IPR000933">
    <property type="entry name" value="Glyco_hydro_29"/>
</dbReference>
<dbReference type="AlphaFoldDB" id="A0A8J1U5H0"/>
<gene>
    <name evidence="12" type="ORF">OFUS_LOCUS19253</name>
</gene>
<evidence type="ECO:0000256" key="4">
    <source>
        <dbReference type="ARBA" id="ARBA00007951"/>
    </source>
</evidence>
<comment type="catalytic activity">
    <reaction evidence="1">
        <text>a neolactoside IV(2)-alpha-Fuc-nLc4Cer(d18:1(4E)) + H2O = a neolactoside nLc4Cer(d18:1(4E)) + L-fucose</text>
        <dbReference type="Rhea" id="RHEA:48224"/>
        <dbReference type="ChEBI" id="CHEBI:2181"/>
        <dbReference type="ChEBI" id="CHEBI:15377"/>
        <dbReference type="ChEBI" id="CHEBI:17006"/>
        <dbReference type="ChEBI" id="CHEBI:28691"/>
    </reaction>
    <physiologicalReaction direction="left-to-right" evidence="1">
        <dbReference type="Rhea" id="RHEA:48225"/>
    </physiologicalReaction>
</comment>
<evidence type="ECO:0000313" key="13">
    <source>
        <dbReference type="Proteomes" id="UP000749559"/>
    </source>
</evidence>
<evidence type="ECO:0000256" key="6">
    <source>
        <dbReference type="ARBA" id="ARBA00022729"/>
    </source>
</evidence>
<dbReference type="PIRSF" id="PIRSF001092">
    <property type="entry name" value="Alpha-L-fucosidase"/>
    <property type="match status" value="1"/>
</dbReference>
<dbReference type="GO" id="GO:0004560">
    <property type="term" value="F:alpha-L-fucosidase activity"/>
    <property type="evidence" value="ECO:0007669"/>
    <property type="project" value="UniProtKB-EC"/>
</dbReference>
<evidence type="ECO:0000256" key="7">
    <source>
        <dbReference type="ARBA" id="ARBA00022801"/>
    </source>
</evidence>
<dbReference type="FunFam" id="3.20.20.80:FF:000027">
    <property type="entry name" value="Alpha-L-fucosidase"/>
    <property type="match status" value="1"/>
</dbReference>
<comment type="catalytic activity">
    <reaction evidence="2">
        <text>a neolactoside IV(2)-alpha-Fuc-nLc4Cer(d18:0) + H2O = a neolactoside nLc4Cer(d18:0) + L-fucose</text>
        <dbReference type="Rhea" id="RHEA:49308"/>
        <dbReference type="ChEBI" id="CHEBI:2181"/>
        <dbReference type="ChEBI" id="CHEBI:15377"/>
        <dbReference type="ChEBI" id="CHEBI:91119"/>
        <dbReference type="ChEBI" id="CHEBI:91121"/>
    </reaction>
    <physiologicalReaction direction="left-to-right" evidence="2">
        <dbReference type="Rhea" id="RHEA:49309"/>
    </physiologicalReaction>
</comment>
<evidence type="ECO:0000256" key="3">
    <source>
        <dbReference type="ARBA" id="ARBA00004071"/>
    </source>
</evidence>
<evidence type="ECO:0000256" key="2">
    <source>
        <dbReference type="ARBA" id="ARBA00000419"/>
    </source>
</evidence>
<dbReference type="InterPro" id="IPR018526">
    <property type="entry name" value="Glyco_hydro_29_CS"/>
</dbReference>
<dbReference type="SMART" id="SM00812">
    <property type="entry name" value="Alpha_L_fucos"/>
    <property type="match status" value="1"/>
</dbReference>
<proteinExistence type="inferred from homology"/>
<keyword evidence="13" id="KW-1185">Reference proteome</keyword>
<evidence type="ECO:0000256" key="8">
    <source>
        <dbReference type="ARBA" id="ARBA00023180"/>
    </source>
</evidence>
<reference evidence="12" key="1">
    <citation type="submission" date="2022-03" db="EMBL/GenBank/DDBJ databases">
        <authorList>
            <person name="Martin C."/>
        </authorList>
    </citation>
    <scope>NUCLEOTIDE SEQUENCE</scope>
</reference>
<sequence>DQAKMEDGSKTMFCAFVFVFITITACSAAKYDPTWASLDARPLPTWYDEAKFGIFIHWGVFSVPSFGSEWFWWNWQGAKSQAYIDFMKKNYPPNFTYADFAPKFTAEFYDPNQWADIFKASGAQYIVLTSKHHEGFTNWPSKVSWNWNAYDNGPHRDLVGDLATAIRSRTNIHFGLYHSLFEWFHPLYLQDKANKFQTNKFVMDKTLPELMEIVNAYKPDVIWSDGDWEAKDWYWNSTDFIAWLYNESPVKDTVVTNDRWGSGTACKHGGYYTCSDRYNPGVLQKHKWENCMTIDKASWGYRRNSGLADYLSTQELITELVETVSCGGNLLMNVGPTHDGRIVPIFEERLKDVGQWLNVNGQSIFKSKPWAHQNDTVTKGVWYTMGKSETGTSVYSINLQWPMTNSLELGAVTPNDNLKVSLLGYAGTFNWHKRTGGGIVVEIPPIPANQMPCQWAWVFRLDGLV</sequence>
<dbReference type="SUPFAM" id="SSF51445">
    <property type="entry name" value="(Trans)glycosidases"/>
    <property type="match status" value="1"/>
</dbReference>
<feature type="non-terminal residue" evidence="12">
    <location>
        <position position="465"/>
    </location>
</feature>
<dbReference type="PANTHER" id="PTHR10030:SF37">
    <property type="entry name" value="ALPHA-L-FUCOSIDASE-RELATED"/>
    <property type="match status" value="1"/>
</dbReference>
<dbReference type="InterPro" id="IPR031919">
    <property type="entry name" value="Fucosidase_C"/>
</dbReference>